<dbReference type="Pfam" id="PF07703">
    <property type="entry name" value="A2M_BRD"/>
    <property type="match status" value="1"/>
</dbReference>
<name>A0A0A9WMR9_LYGHE</name>
<dbReference type="Gene3D" id="2.60.40.1930">
    <property type="match status" value="1"/>
</dbReference>
<dbReference type="PANTHER" id="PTHR11412">
    <property type="entry name" value="MACROGLOBULIN / COMPLEMENT"/>
    <property type="match status" value="1"/>
</dbReference>
<evidence type="ECO:0000313" key="4">
    <source>
        <dbReference type="EMBL" id="JAG09762.1"/>
    </source>
</evidence>
<evidence type="ECO:0000256" key="2">
    <source>
        <dbReference type="ARBA" id="ARBA00022966"/>
    </source>
</evidence>
<feature type="non-terminal residue" evidence="4">
    <location>
        <position position="1"/>
    </location>
</feature>
<evidence type="ECO:0000256" key="1">
    <source>
        <dbReference type="ARBA" id="ARBA00022729"/>
    </source>
</evidence>
<protein>
    <submittedName>
        <fullName evidence="4">Alpha-2-macroglobulin</fullName>
    </submittedName>
</protein>
<dbReference type="InterPro" id="IPR050473">
    <property type="entry name" value="A2M/Complement_sys"/>
</dbReference>
<organism evidence="4">
    <name type="scientific">Lygus hesperus</name>
    <name type="common">Western plant bug</name>
    <dbReference type="NCBI Taxonomy" id="30085"/>
    <lineage>
        <taxon>Eukaryota</taxon>
        <taxon>Metazoa</taxon>
        <taxon>Ecdysozoa</taxon>
        <taxon>Arthropoda</taxon>
        <taxon>Hexapoda</taxon>
        <taxon>Insecta</taxon>
        <taxon>Pterygota</taxon>
        <taxon>Neoptera</taxon>
        <taxon>Paraneoptera</taxon>
        <taxon>Hemiptera</taxon>
        <taxon>Heteroptera</taxon>
        <taxon>Panheteroptera</taxon>
        <taxon>Cimicomorpha</taxon>
        <taxon>Miridae</taxon>
        <taxon>Mirini</taxon>
        <taxon>Lygus</taxon>
    </lineage>
</organism>
<keyword evidence="1" id="KW-0732">Signal</keyword>
<proteinExistence type="predicted"/>
<dbReference type="Gene3D" id="6.20.50.160">
    <property type="match status" value="1"/>
</dbReference>
<sequence length="273" mass="31139">LTEAKTKILSEGQHTMRLKIPITPNMAPFCHIVLVYITNKGELVAAEKEIKVDNVLCNFVKITAAPQETQPGKETSITIESKPNSIVGLMGVDQSAILLKKGNDISREDVENDLRGYDNTWFGNTRTWGRSRRSTIGWLPGYSVRDIFSRAGSVILTNAYLPEEKFMEQERHLSVRSVKSMSVKPKSESRHSLAKVVQRTYSSTGQLSPVIMVRSNFIETWIWDLFELRHLLMRCVSVPHQICLLLFYTVVLLPLMKLVSWKSIHKVPFSHQW</sequence>
<dbReference type="InterPro" id="IPR011625">
    <property type="entry name" value="A2M_N_BRD"/>
</dbReference>
<gene>
    <name evidence="4" type="primary">A2m_4</name>
    <name evidence="4" type="ORF">CM83_89344</name>
</gene>
<evidence type="ECO:0000259" key="3">
    <source>
        <dbReference type="SMART" id="SM01359"/>
    </source>
</evidence>
<dbReference type="EMBL" id="GBHO01033842">
    <property type="protein sequence ID" value="JAG09762.1"/>
    <property type="molecule type" value="Transcribed_RNA"/>
</dbReference>
<dbReference type="SMART" id="SM01359">
    <property type="entry name" value="A2M_N_2"/>
    <property type="match status" value="1"/>
</dbReference>
<accession>A0A0A9WMR9</accession>
<reference evidence="4" key="1">
    <citation type="journal article" date="2014" name="PLoS ONE">
        <title>Transcriptome-Based Identification of ABC Transporters in the Western Tarnished Plant Bug Lygus hesperus.</title>
        <authorList>
            <person name="Hull J.J."/>
            <person name="Chaney K."/>
            <person name="Geib S.M."/>
            <person name="Fabrick J.A."/>
            <person name="Brent C.S."/>
            <person name="Walsh D."/>
            <person name="Lavine L.C."/>
        </authorList>
    </citation>
    <scope>NUCLEOTIDE SEQUENCE</scope>
</reference>
<feature type="domain" description="Alpha-2-macroglobulin bait region" evidence="3">
    <location>
        <begin position="1"/>
        <end position="99"/>
    </location>
</feature>
<reference evidence="4" key="2">
    <citation type="submission" date="2014-07" db="EMBL/GenBank/DDBJ databases">
        <authorList>
            <person name="Hull J."/>
        </authorList>
    </citation>
    <scope>NUCLEOTIDE SEQUENCE</scope>
</reference>
<keyword evidence="2" id="KW-0882">Thioester bond</keyword>
<dbReference type="PANTHER" id="PTHR11412:SF136">
    <property type="entry name" value="CD109 ANTIGEN"/>
    <property type="match status" value="1"/>
</dbReference>
<dbReference type="AlphaFoldDB" id="A0A0A9WMR9"/>